<feature type="transmembrane region" description="Helical" evidence="1">
    <location>
        <begin position="51"/>
        <end position="75"/>
    </location>
</feature>
<feature type="transmembrane region" description="Helical" evidence="1">
    <location>
        <begin position="126"/>
        <end position="148"/>
    </location>
</feature>
<dbReference type="Pfam" id="PF09335">
    <property type="entry name" value="VTT_dom"/>
    <property type="match status" value="1"/>
</dbReference>
<dbReference type="AlphaFoldDB" id="A0A3D9DY02"/>
<dbReference type="EMBL" id="QRDJ01000006">
    <property type="protein sequence ID" value="REC95581.1"/>
    <property type="molecule type" value="Genomic_DNA"/>
</dbReference>
<keyword evidence="4" id="KW-1185">Reference proteome</keyword>
<evidence type="ECO:0000259" key="2">
    <source>
        <dbReference type="Pfam" id="PF09335"/>
    </source>
</evidence>
<reference evidence="3 4" key="1">
    <citation type="submission" date="2018-07" db="EMBL/GenBank/DDBJ databases">
        <title>Genomic Encyclopedia of Type Strains, Phase IV (KMG-IV): sequencing the most valuable type-strain genomes for metagenomic binning, comparative biology and taxonomic classification.</title>
        <authorList>
            <person name="Goeker M."/>
        </authorList>
    </citation>
    <scope>NUCLEOTIDE SEQUENCE [LARGE SCALE GENOMIC DNA]</scope>
    <source>
        <strain evidence="3 4">DSM 14324</strain>
    </source>
</reference>
<sequence length="149" mass="16360">MSFLSGRLMEMSLLDISQTGLFASAFLSATLLPMGSEAVLAALLLRGGSPVTLVLIATVANVLGSLVNYAMGYWANQGWLARQKPGIMARAEQRFRRYGRWSLLLSWVPIIGDPLTLIAGVLRVNLFWFLLLVTCGKALRYIVLSMLIL</sequence>
<name>A0A3D9DY02_9GAMM</name>
<dbReference type="InterPro" id="IPR051311">
    <property type="entry name" value="DedA_domain"/>
</dbReference>
<comment type="caution">
    <text evidence="3">The sequence shown here is derived from an EMBL/GenBank/DDBJ whole genome shotgun (WGS) entry which is preliminary data.</text>
</comment>
<dbReference type="InterPro" id="IPR032816">
    <property type="entry name" value="VTT_dom"/>
</dbReference>
<proteinExistence type="predicted"/>
<dbReference type="GO" id="GO:0005886">
    <property type="term" value="C:plasma membrane"/>
    <property type="evidence" value="ECO:0007669"/>
    <property type="project" value="UniProtKB-ARBA"/>
</dbReference>
<keyword evidence="1" id="KW-1133">Transmembrane helix</keyword>
<keyword evidence="1" id="KW-0812">Transmembrane</keyword>
<dbReference type="Proteomes" id="UP000256334">
    <property type="component" value="Unassembled WGS sequence"/>
</dbReference>
<protein>
    <submittedName>
        <fullName evidence="3">Membrane protein YqaA with SNARE-associated domain</fullName>
    </submittedName>
</protein>
<gene>
    <name evidence="3" type="ORF">C8D72_0234</name>
</gene>
<keyword evidence="1" id="KW-0472">Membrane</keyword>
<feature type="transmembrane region" description="Helical" evidence="1">
    <location>
        <begin position="98"/>
        <end position="120"/>
    </location>
</feature>
<dbReference type="PANTHER" id="PTHR42709">
    <property type="entry name" value="ALKALINE PHOSPHATASE LIKE PROTEIN"/>
    <property type="match status" value="1"/>
</dbReference>
<evidence type="ECO:0000313" key="3">
    <source>
        <dbReference type="EMBL" id="REC95581.1"/>
    </source>
</evidence>
<accession>A0A3D9DY02</accession>
<feature type="domain" description="VTT" evidence="2">
    <location>
        <begin position="40"/>
        <end position="147"/>
    </location>
</feature>
<evidence type="ECO:0000313" key="4">
    <source>
        <dbReference type="Proteomes" id="UP000256334"/>
    </source>
</evidence>
<evidence type="ECO:0000256" key="1">
    <source>
        <dbReference type="SAM" id="Phobius"/>
    </source>
</evidence>
<organism evidence="3 4">
    <name type="scientific">Kushneria indalinina DSM 14324</name>
    <dbReference type="NCBI Taxonomy" id="1122140"/>
    <lineage>
        <taxon>Bacteria</taxon>
        <taxon>Pseudomonadati</taxon>
        <taxon>Pseudomonadota</taxon>
        <taxon>Gammaproteobacteria</taxon>
        <taxon>Oceanospirillales</taxon>
        <taxon>Halomonadaceae</taxon>
        <taxon>Kushneria</taxon>
    </lineage>
</organism>
<dbReference type="PANTHER" id="PTHR42709:SF4">
    <property type="entry name" value="INNER MEMBRANE PROTEIN YQAA"/>
    <property type="match status" value="1"/>
</dbReference>